<gene>
    <name evidence="10" type="primary">LOC114860771</name>
</gene>
<dbReference type="PANTHER" id="PTHR23412">
    <property type="entry name" value="STEREOCILIN RELATED"/>
    <property type="match status" value="1"/>
</dbReference>
<feature type="signal peptide" evidence="8">
    <location>
        <begin position="1"/>
        <end position="22"/>
    </location>
</feature>
<dbReference type="InterPro" id="IPR026664">
    <property type="entry name" value="Stereocilin-rel"/>
</dbReference>
<dbReference type="KEGG" id="bspl:114860771"/>
<organism evidence="9 10">
    <name type="scientific">Betta splendens</name>
    <name type="common">Siamese fighting fish</name>
    <dbReference type="NCBI Taxonomy" id="158456"/>
    <lineage>
        <taxon>Eukaryota</taxon>
        <taxon>Metazoa</taxon>
        <taxon>Chordata</taxon>
        <taxon>Craniata</taxon>
        <taxon>Vertebrata</taxon>
        <taxon>Euteleostomi</taxon>
        <taxon>Actinopterygii</taxon>
        <taxon>Neopterygii</taxon>
        <taxon>Teleostei</taxon>
        <taxon>Neoteleostei</taxon>
        <taxon>Acanthomorphata</taxon>
        <taxon>Anabantaria</taxon>
        <taxon>Anabantiformes</taxon>
        <taxon>Anabantoidei</taxon>
        <taxon>Osphronemidae</taxon>
        <taxon>Betta</taxon>
    </lineage>
</organism>
<evidence type="ECO:0000256" key="3">
    <source>
        <dbReference type="ARBA" id="ARBA00022729"/>
    </source>
</evidence>
<dbReference type="InParanoid" id="A0A6P7NCB4"/>
<keyword evidence="9" id="KW-1185">Reference proteome</keyword>
<dbReference type="GO" id="GO:0009986">
    <property type="term" value="C:cell surface"/>
    <property type="evidence" value="ECO:0007669"/>
    <property type="project" value="TreeGrafter"/>
</dbReference>
<evidence type="ECO:0000256" key="5">
    <source>
        <dbReference type="ARBA" id="ARBA00023136"/>
    </source>
</evidence>
<evidence type="ECO:0000256" key="8">
    <source>
        <dbReference type="SAM" id="SignalP"/>
    </source>
</evidence>
<keyword evidence="5" id="KW-0472">Membrane</keyword>
<accession>A0A6P7NCB4</accession>
<name>A0A6P7NCB4_BETSP</name>
<feature type="compositionally biased region" description="Low complexity" evidence="7">
    <location>
        <begin position="2478"/>
        <end position="2542"/>
    </location>
</feature>
<dbReference type="GeneID" id="114860771"/>
<sequence length="2572" mass="278951">MRSRCLFLLVYVLGCCCGALNAQSNETCSSLDSCGPGPDPTSTFLQCVGLSSNATGRVHIHRLKGVLDATMDVYSFLRSSWRGVPVLLRGEVDINADPLQNEDLVLMWLEVNIKPLIKSISKHFLSCLSTRSFSCSTYQTVVRELSYHYSEMDPVRQKWTYTFFMYPFLSGDRVAGCVDPLQGSEEWLLRNLGEFRAEARVKDFWTLNVNFSGLDVLHLLSGAQKAELLLAPELVGFDNSSFAVVLSSLAAGGAGANWTGPGPDPHSAPQSGVRQVVDGFMAAFGPIRSLVHEFVSLAQTTNVSEIRSTTLTQLLLNWTLAELADRYRPAAPEAPAFDVTDVEDWYRQVVMPVLMRFLPNEAALMHHSIRVPFEEVFFLDNSNETSEIEDVCSITLDKNPCGVTSAVENLARVLSCGARSNLSLSETSTLRLLVTLTAHLNSLIAEFTGADFAEAARDLQQAFGRAPAPALSERHMDDPAFIRLWFRVKVMPLLPDVPPALLSCLSTKNFSCLVFQTIVAALSADASLTQADVELGRNVYEDFILPFMLRHRNSSDPQCFTAANQSAAWLMSNFGFFSRFASIFAFYSLNPNFSGLEVLDLLTSEQIAELILTSPEHNVIRQVFSFLVQSPQKFPEVLYFLIQLVPGLNPSCDVYRQTLESLYEATPALLPPVEALVWSYISVLISAAPVECVPLNVLCPTILYNATSICMEVDSADLQSYLDTHLTASCDFPLEKYACAQLKPFGADELAFLLECDLPGNSSRSKALWKMLLSEASDVLDPALDLLGQMPWTSLGPAAGEVLDVIMEIRLSLLSSEQLENSSVIGEWFRQRLGGFLPRASSGFLSCLSRLNLSCESYQQILQVFSFHFQDMTEAQQRAVLKEFILSFLSQPNSGPGCVNNSTNSFLWLTQNLGPFSMFLTVRDLLKLNPFFNPLQVLSLLTPAQTAELLVLNDPALPGPDVVINAVFDFLTLNSAEFPSFLLDLVSLLPQANLSCSSYKTLFTRLDLAIATVPLQVASLIASSKVNISQYVPAGCSIYGGQCNAVTANRTSVCAGVNSSTLQLYLDAGSIGGRLCDFTVEQFACAPMPALTAADLAALMKCNSSGSRPAWELLLSDASALLDGALDDLSRQVLDPKDPSVSVILDTIQEVRLGAVDLNDPLAVNLWFGVRLRPFLPAVSANFLSCLATQVAECPSYQIIVQDLSGVQPNMTLSRQVLVYTHFIKPFLRRNSSAEPSCLSVNASSVEWIRTNLGAFSVVVPFQDLQLLDPKFSALDALAALSPRQLAALSAEPGLLKSSAQVALVLSYVPNQLLPSFFDDFSSAIAGREGSLPSEVRTTLLQVVFDRVNLSNSLVSDATVSQWLQDRLRPLLVGLVPAQVAPFFQILAGRNCSLQQQGVQELNSVISTLGDETKANIYNSIFQLLQGPPPLRCYGNGPGSFYRFLELWFVGFQFPTLSGFLALIPPDRTSELLNTLSPSDVGSFLSRPGVIDDVPLLCVFYGLYNQTPVVLQTVFLLAAVKQETLPCVWTTALSRRTAPEVRVWFNSLQSYYVFLNRSLIGPAFTQNASCLAFKALVSVLDSFNYTHADFTEMDVYDSIRAYLTLPASVTEPRCYNPSDPDLNSTAWFAEYMRRFMKFLTLDDLSTFGSPEVIQVFTVNPLDLALLFQLTLPLNLTSYYTQLVYQEDSNFNPLLLPTEFECFAPGPAFTQLSPNESMLILHNLTTVCTNLDPQISAALASNLGNNIDAAALEALGNHSTSLSTGQIKTIRPIYLLQALSTLSTVQGWEESQAWAIVQALASSGLLQVNGSSSLLTLGSLVIGVPSAAFSRIDGLQLIQASTSAPFLMNLMSGPLVIQETFVTQIVAVNTNSEVIIQNVPDQMAAQIPRDLLLGFSNAPGVITGLNRKSWKSEQAALFFEVIGDAGATAVLGGPNSLSSSVLQGFTCTGVRNIQTAQIQSLVRACRRSGARRVQLQETQLTCMYNYIKGSPDVTDFTVYPPDVMLYYDYSLVPSTSCRSYFQQLGSADFFVFSSTLSYLLTNLFANSRSCLGITNTTLTKDNIQVLGSMCCTLDGSYIQNSNPYILEVLKSCPGLNPAQAAAAQSLLLSGSTPYGAPSTWNQQTLENLGALPLYLTSAFYKYFSAQTTKQFLRFYFTRNKVNLQTKQRLWQQINLSLRSRSRRSTADSCTVGAITQVTISDVTFPFDYSDINQFNACLSAAVVRDNLEAITQKVVQSDFLAIVLSRLQEAYGAAAPIPEDQVLVLGPASRVATVSSIGLWSITQIDTLSALMSPADGPWNLTLANAVISKYLSNPGNTLGSAELNAIGANLCALSADVLANISPQSLKQAGALNVSGCSAPQQAALFSVALQAFTPATRAAAPVSSFQLILPYLSGAQLSYVQGLVNANVSMDLATFSTLPAIVALNLTVTQVKQLLGANLAQLKAYENQTLVQSWIRLQPQVELDSLGLGLVGGTTATTAGPSSSTTTTTNAASELTTTGSSSTTTTTTATGTTTTGTTTTTTTTTTTGSNTGTSSTTASTTKGHCSRIQAHSGLSFLALLTLFILSQSFAL</sequence>
<feature type="chain" id="PRO_5028175106" evidence="8">
    <location>
        <begin position="23"/>
        <end position="2572"/>
    </location>
</feature>
<evidence type="ECO:0000313" key="10">
    <source>
        <dbReference type="RefSeq" id="XP_029015454.1"/>
    </source>
</evidence>
<dbReference type="OrthoDB" id="9329195at2759"/>
<dbReference type="PANTHER" id="PTHR23412:SF6">
    <property type="entry name" value="MESOTHELIN"/>
    <property type="match status" value="1"/>
</dbReference>
<dbReference type="Proteomes" id="UP000515150">
    <property type="component" value="Chromosome 1"/>
</dbReference>
<evidence type="ECO:0000256" key="6">
    <source>
        <dbReference type="ARBA" id="ARBA00023180"/>
    </source>
</evidence>
<proteinExistence type="inferred from homology"/>
<keyword evidence="3 8" id="KW-0732">Signal</keyword>
<comment type="similarity">
    <text evidence="2">Belongs to the mesothelin family.</text>
</comment>
<evidence type="ECO:0000313" key="9">
    <source>
        <dbReference type="Proteomes" id="UP000515150"/>
    </source>
</evidence>
<dbReference type="RefSeq" id="XP_029015454.1">
    <property type="nucleotide sequence ID" value="XM_029159621.2"/>
</dbReference>
<comment type="subcellular location">
    <subcellularLocation>
        <location evidence="1">Membrane</location>
    </subcellularLocation>
</comment>
<evidence type="ECO:0000256" key="1">
    <source>
        <dbReference type="ARBA" id="ARBA00004370"/>
    </source>
</evidence>
<reference evidence="10" key="1">
    <citation type="submission" date="2025-08" db="UniProtKB">
        <authorList>
            <consortium name="RefSeq"/>
        </authorList>
    </citation>
    <scope>IDENTIFICATION</scope>
</reference>
<dbReference type="InterPro" id="IPR010335">
    <property type="entry name" value="Mesothelin"/>
</dbReference>
<evidence type="ECO:0000256" key="4">
    <source>
        <dbReference type="ARBA" id="ARBA00022889"/>
    </source>
</evidence>
<dbReference type="Pfam" id="PF06060">
    <property type="entry name" value="Mesothelin"/>
    <property type="match status" value="1"/>
</dbReference>
<keyword evidence="6" id="KW-0325">Glycoprotein</keyword>
<evidence type="ECO:0000256" key="2">
    <source>
        <dbReference type="ARBA" id="ARBA00011016"/>
    </source>
</evidence>
<keyword evidence="4" id="KW-0130">Cell adhesion</keyword>
<dbReference type="GO" id="GO:0016020">
    <property type="term" value="C:membrane"/>
    <property type="evidence" value="ECO:0007669"/>
    <property type="project" value="UniProtKB-SubCell"/>
</dbReference>
<evidence type="ECO:0000256" key="7">
    <source>
        <dbReference type="SAM" id="MobiDB-lite"/>
    </source>
</evidence>
<feature type="region of interest" description="Disordered" evidence="7">
    <location>
        <begin position="2478"/>
        <end position="2543"/>
    </location>
</feature>
<protein>
    <submittedName>
        <fullName evidence="10">Uncharacterized protein LOC114860771</fullName>
    </submittedName>
</protein>
<dbReference type="GO" id="GO:0007160">
    <property type="term" value="P:cell-matrix adhesion"/>
    <property type="evidence" value="ECO:0007669"/>
    <property type="project" value="TreeGrafter"/>
</dbReference>